<evidence type="ECO:0000313" key="4">
    <source>
        <dbReference type="Proteomes" id="UP001238601"/>
    </source>
</evidence>
<evidence type="ECO:0000313" key="2">
    <source>
        <dbReference type="EMBL" id="MXP36588.1"/>
    </source>
</evidence>
<sequence>MALSSTHIDPVVGEKIIFDDCQDSGRSDWEAAQGHEHAFRRVLADLGLDATFPIRLSHVQGSANVEISVFDQDIRRLSSPNLLIPIDTTSEPDVRVIRSTLMASIGQLIAEKEALIEMAEETWKQLQPMFQTRSKATLERIDFVKGDGGRLLLHARVVTVRDDLDRARSRIVAERVEPLVALMTSVLQDHDAYVSVMKDDREPFDQTRMSSLTAKVLELVGMDPTSLIMRVDADNGLGFEVIDSSLPFSSGRFIWSRGVLGCSLAMRSQNCWVDHDRVLLTTSGAIPETLLASSAGRPSGDFVAIEGLNFEARVSKVSRMGELFVIGIEMPEVEM</sequence>
<dbReference type="RefSeq" id="WP_160767401.1">
    <property type="nucleotide sequence ID" value="NZ_JAINWE010000008.1"/>
</dbReference>
<comment type="caution">
    <text evidence="2">The sequence shown here is derived from an EMBL/GenBank/DDBJ whole genome shotgun (WGS) entry which is preliminary data.</text>
</comment>
<keyword evidence="4" id="KW-1185">Reference proteome</keyword>
<reference evidence="1 4" key="2">
    <citation type="submission" date="2023-07" db="EMBL/GenBank/DDBJ databases">
        <title>Genomic Encyclopedia of Type Strains, Phase IV (KMG-IV): sequencing the most valuable type-strain genomes for metagenomic binning, comparative biology and taxonomic classification.</title>
        <authorList>
            <person name="Goeker M."/>
        </authorList>
    </citation>
    <scope>NUCLEOTIDE SEQUENCE [LARGE SCALE GENOMIC DNA]</scope>
    <source>
        <strain evidence="1 4">DSM 14432</strain>
    </source>
</reference>
<dbReference type="EMBL" id="WTYG01000004">
    <property type="protein sequence ID" value="MXP36588.1"/>
    <property type="molecule type" value="Genomic_DNA"/>
</dbReference>
<dbReference type="Proteomes" id="UP001238601">
    <property type="component" value="Unassembled WGS sequence"/>
</dbReference>
<gene>
    <name evidence="2" type="ORF">GRI55_12555</name>
    <name evidence="1" type="ORF">QOZ97_002619</name>
</gene>
<accession>A0A6I4UDN9</accession>
<dbReference type="GeneID" id="93687440"/>
<protein>
    <submittedName>
        <fullName evidence="2">Uncharacterized protein</fullName>
    </submittedName>
</protein>
<dbReference type="EMBL" id="JAUSWK010000003">
    <property type="protein sequence ID" value="MDQ0567072.1"/>
    <property type="molecule type" value="Genomic_DNA"/>
</dbReference>
<evidence type="ECO:0000313" key="1">
    <source>
        <dbReference type="EMBL" id="MDQ0567072.1"/>
    </source>
</evidence>
<dbReference type="AlphaFoldDB" id="A0A6I4UDN9"/>
<evidence type="ECO:0000313" key="3">
    <source>
        <dbReference type="Proteomes" id="UP000439914"/>
    </source>
</evidence>
<proteinExistence type="predicted"/>
<name>A0A6I4UDN9_9SPHN</name>
<dbReference type="Proteomes" id="UP000439914">
    <property type="component" value="Unassembled WGS sequence"/>
</dbReference>
<reference evidence="2 3" key="1">
    <citation type="submission" date="2019-12" db="EMBL/GenBank/DDBJ databases">
        <title>Genomic-based taxomic classification of the family Erythrobacteraceae.</title>
        <authorList>
            <person name="Xu L."/>
        </authorList>
    </citation>
    <scope>NUCLEOTIDE SEQUENCE [LARGE SCALE GENOMIC DNA]</scope>
    <source>
        <strain evidence="2 3">CGMCC 1.8703</strain>
    </source>
</reference>
<organism evidence="2 3">
    <name type="scientific">Qipengyuania citrea</name>
    <dbReference type="NCBI Taxonomy" id="225971"/>
    <lineage>
        <taxon>Bacteria</taxon>
        <taxon>Pseudomonadati</taxon>
        <taxon>Pseudomonadota</taxon>
        <taxon>Alphaproteobacteria</taxon>
        <taxon>Sphingomonadales</taxon>
        <taxon>Erythrobacteraceae</taxon>
        <taxon>Qipengyuania</taxon>
    </lineage>
</organism>